<dbReference type="PROSITE" id="PS00867">
    <property type="entry name" value="CPSASE_2"/>
    <property type="match status" value="1"/>
</dbReference>
<organism evidence="2">
    <name type="scientific">mine drainage metagenome</name>
    <dbReference type="NCBI Taxonomy" id="410659"/>
    <lineage>
        <taxon>unclassified sequences</taxon>
        <taxon>metagenomes</taxon>
        <taxon>ecological metagenomes</taxon>
    </lineage>
</organism>
<protein>
    <submittedName>
        <fullName evidence="2">Acetyl-CoA carboxylase biotin carboxylase subunit</fullName>
    </submittedName>
</protein>
<dbReference type="SUPFAM" id="SSF56059">
    <property type="entry name" value="Glutathione synthetase ATP-binding domain-like"/>
    <property type="match status" value="1"/>
</dbReference>
<sequence length="160" mass="18101">MLKAAGGGGGKGMRQIHNLDELRAGFEQASNEARAAFGDDRIYIERYVENARHIEVQIIADRFGKVVHLGDRDCSCQRRFQKLVEEAPATIISETVRRELAEAAISLLSALDYVGAGTVEFLYDLDRESYFFLEVNTRVQVEHPVTEMVTEIDIVREQLR</sequence>
<dbReference type="GO" id="GO:0046872">
    <property type="term" value="F:metal ion binding"/>
    <property type="evidence" value="ECO:0007669"/>
    <property type="project" value="InterPro"/>
</dbReference>
<dbReference type="Gene3D" id="3.30.1490.20">
    <property type="entry name" value="ATP-grasp fold, A domain"/>
    <property type="match status" value="1"/>
</dbReference>
<dbReference type="PANTHER" id="PTHR48095">
    <property type="entry name" value="PYRUVATE CARBOXYLASE SUBUNIT A"/>
    <property type="match status" value="1"/>
</dbReference>
<comment type="caution">
    <text evidence="2">The sequence shown here is derived from an EMBL/GenBank/DDBJ whole genome shotgun (WGS) entry which is preliminary data.</text>
</comment>
<accession>T1B7F3</accession>
<reference evidence="2" key="1">
    <citation type="submission" date="2013-08" db="EMBL/GenBank/DDBJ databases">
        <authorList>
            <person name="Mendez C."/>
            <person name="Richter M."/>
            <person name="Ferrer M."/>
            <person name="Sanchez J."/>
        </authorList>
    </citation>
    <scope>NUCLEOTIDE SEQUENCE</scope>
</reference>
<dbReference type="Pfam" id="PF02786">
    <property type="entry name" value="CPSase_L_D2"/>
    <property type="match status" value="1"/>
</dbReference>
<dbReference type="GO" id="GO:0005524">
    <property type="term" value="F:ATP binding"/>
    <property type="evidence" value="ECO:0007669"/>
    <property type="project" value="InterPro"/>
</dbReference>
<dbReference type="PANTHER" id="PTHR48095:SF2">
    <property type="entry name" value="BIOTIN CARBOXYLASE, CHLOROPLASTIC"/>
    <property type="match status" value="1"/>
</dbReference>
<dbReference type="AlphaFoldDB" id="T1B7F3"/>
<dbReference type="EMBL" id="AUZX01006319">
    <property type="protein sequence ID" value="EQD64403.1"/>
    <property type="molecule type" value="Genomic_DNA"/>
</dbReference>
<reference evidence="2" key="2">
    <citation type="journal article" date="2014" name="ISME J.">
        <title>Microbial stratification in low pH oxic and suboxic macroscopic growths along an acid mine drainage.</title>
        <authorList>
            <person name="Mendez-Garcia C."/>
            <person name="Mesa V."/>
            <person name="Sprenger R.R."/>
            <person name="Richter M."/>
            <person name="Diez M.S."/>
            <person name="Solano J."/>
            <person name="Bargiela R."/>
            <person name="Golyshina O.V."/>
            <person name="Manteca A."/>
            <person name="Ramos J.L."/>
            <person name="Gallego J.R."/>
            <person name="Llorente I."/>
            <person name="Martins Dos Santos V.A."/>
            <person name="Jensen O.N."/>
            <person name="Pelaez A.I."/>
            <person name="Sanchez J."/>
            <person name="Ferrer M."/>
        </authorList>
    </citation>
    <scope>NUCLEOTIDE SEQUENCE</scope>
</reference>
<evidence type="ECO:0000313" key="2">
    <source>
        <dbReference type="EMBL" id="EQD64403.1"/>
    </source>
</evidence>
<dbReference type="InterPro" id="IPR051602">
    <property type="entry name" value="ACC_Biotin_Carboxylase"/>
</dbReference>
<dbReference type="Gene3D" id="3.30.470.20">
    <property type="entry name" value="ATP-grasp fold, B domain"/>
    <property type="match status" value="1"/>
</dbReference>
<dbReference type="InterPro" id="IPR005479">
    <property type="entry name" value="CPAse_ATP-bd"/>
</dbReference>
<evidence type="ECO:0000259" key="1">
    <source>
        <dbReference type="PROSITE" id="PS50975"/>
    </source>
</evidence>
<name>T1B7F3_9ZZZZ</name>
<gene>
    <name evidence="2" type="ORF">B1A_08878</name>
</gene>
<feature type="domain" description="ATP-grasp" evidence="1">
    <location>
        <begin position="1"/>
        <end position="160"/>
    </location>
</feature>
<dbReference type="PROSITE" id="PS50975">
    <property type="entry name" value="ATP_GRASP"/>
    <property type="match status" value="1"/>
</dbReference>
<dbReference type="InterPro" id="IPR013815">
    <property type="entry name" value="ATP_grasp_subdomain_1"/>
</dbReference>
<feature type="non-terminal residue" evidence="2">
    <location>
        <position position="160"/>
    </location>
</feature>
<dbReference type="InterPro" id="IPR011761">
    <property type="entry name" value="ATP-grasp"/>
</dbReference>
<proteinExistence type="predicted"/>